<keyword evidence="2" id="KW-1185">Reference proteome</keyword>
<dbReference type="AlphaFoldDB" id="A0A1P8ULR1"/>
<dbReference type="KEGG" id="afy:BW247_15950"/>
<organism evidence="1 2">
    <name type="scientific">Acidihalobacter ferrooxydans</name>
    <dbReference type="NCBI Taxonomy" id="1765967"/>
    <lineage>
        <taxon>Bacteria</taxon>
        <taxon>Pseudomonadati</taxon>
        <taxon>Pseudomonadota</taxon>
        <taxon>Gammaproteobacteria</taxon>
        <taxon>Chromatiales</taxon>
        <taxon>Ectothiorhodospiraceae</taxon>
        <taxon>Acidihalobacter</taxon>
    </lineage>
</organism>
<dbReference type="EMBL" id="CP019434">
    <property type="protein sequence ID" value="APZ44768.1"/>
    <property type="molecule type" value="Genomic_DNA"/>
</dbReference>
<evidence type="ECO:0000313" key="2">
    <source>
        <dbReference type="Proteomes" id="UP000243807"/>
    </source>
</evidence>
<accession>A0A1P8ULR1</accession>
<evidence type="ECO:0008006" key="3">
    <source>
        <dbReference type="Google" id="ProtNLM"/>
    </source>
</evidence>
<name>A0A1P8ULR1_9GAMM</name>
<sequence>MRAAQELGADWVEPRAAEAPASGWADLVVTLDEASRAALPALPATVRHTHWPVRSETDVRDRVAGMLGGMRMLARLPQDA</sequence>
<dbReference type="Proteomes" id="UP000243807">
    <property type="component" value="Chromosome"/>
</dbReference>
<protein>
    <recommendedName>
        <fullName evidence="3">Protein-tyrosine-phosphatase</fullName>
    </recommendedName>
</protein>
<evidence type="ECO:0000313" key="1">
    <source>
        <dbReference type="EMBL" id="APZ44768.1"/>
    </source>
</evidence>
<proteinExistence type="predicted"/>
<reference evidence="1 2" key="1">
    <citation type="submission" date="2017-01" db="EMBL/GenBank/DDBJ databases">
        <title>Draft sequence of Acidihalobacter ferrooxidans strain DSM 14175 (strain V8).</title>
        <authorList>
            <person name="Khaleque H.N."/>
            <person name="Ramsay J.P."/>
            <person name="Murphy R.J.T."/>
            <person name="Kaksonen A.H."/>
            <person name="Boxall N.J."/>
            <person name="Watkin E.L.J."/>
        </authorList>
    </citation>
    <scope>NUCLEOTIDE SEQUENCE [LARGE SCALE GENOMIC DNA]</scope>
    <source>
        <strain evidence="1 2">V8</strain>
    </source>
</reference>
<gene>
    <name evidence="1" type="ORF">BW247_15950</name>
</gene>